<organism evidence="2 3">
    <name type="scientific">Amniculicola lignicola CBS 123094</name>
    <dbReference type="NCBI Taxonomy" id="1392246"/>
    <lineage>
        <taxon>Eukaryota</taxon>
        <taxon>Fungi</taxon>
        <taxon>Dikarya</taxon>
        <taxon>Ascomycota</taxon>
        <taxon>Pezizomycotina</taxon>
        <taxon>Dothideomycetes</taxon>
        <taxon>Pleosporomycetidae</taxon>
        <taxon>Pleosporales</taxon>
        <taxon>Amniculicolaceae</taxon>
        <taxon>Amniculicola</taxon>
    </lineage>
</organism>
<accession>A0A6A5W5S2</accession>
<protein>
    <submittedName>
        <fullName evidence="2">Uncharacterized protein</fullName>
    </submittedName>
</protein>
<keyword evidence="1" id="KW-0732">Signal</keyword>
<evidence type="ECO:0000313" key="2">
    <source>
        <dbReference type="EMBL" id="KAF1997220.1"/>
    </source>
</evidence>
<dbReference type="EMBL" id="ML977616">
    <property type="protein sequence ID" value="KAF1997220.1"/>
    <property type="molecule type" value="Genomic_DNA"/>
</dbReference>
<proteinExistence type="predicted"/>
<name>A0A6A5W5S2_9PLEO</name>
<feature type="signal peptide" evidence="1">
    <location>
        <begin position="1"/>
        <end position="17"/>
    </location>
</feature>
<sequence length="87" mass="10035">MKLILITLPGLFTISFAWPYAHQQQSFLAADEDPMLERPLHTTALMAGETWRLTEAARSASMTRYPPSAPTKETRPYDEYERVYEEV</sequence>
<gene>
    <name evidence="2" type="ORF">P154DRAFT_525027</name>
</gene>
<reference evidence="2" key="1">
    <citation type="journal article" date="2020" name="Stud. Mycol.">
        <title>101 Dothideomycetes genomes: a test case for predicting lifestyles and emergence of pathogens.</title>
        <authorList>
            <person name="Haridas S."/>
            <person name="Albert R."/>
            <person name="Binder M."/>
            <person name="Bloem J."/>
            <person name="Labutti K."/>
            <person name="Salamov A."/>
            <person name="Andreopoulos B."/>
            <person name="Baker S."/>
            <person name="Barry K."/>
            <person name="Bills G."/>
            <person name="Bluhm B."/>
            <person name="Cannon C."/>
            <person name="Castanera R."/>
            <person name="Culley D."/>
            <person name="Daum C."/>
            <person name="Ezra D."/>
            <person name="Gonzalez J."/>
            <person name="Henrissat B."/>
            <person name="Kuo A."/>
            <person name="Liang C."/>
            <person name="Lipzen A."/>
            <person name="Lutzoni F."/>
            <person name="Magnuson J."/>
            <person name="Mondo S."/>
            <person name="Nolan M."/>
            <person name="Ohm R."/>
            <person name="Pangilinan J."/>
            <person name="Park H.-J."/>
            <person name="Ramirez L."/>
            <person name="Alfaro M."/>
            <person name="Sun H."/>
            <person name="Tritt A."/>
            <person name="Yoshinaga Y."/>
            <person name="Zwiers L.-H."/>
            <person name="Turgeon B."/>
            <person name="Goodwin S."/>
            <person name="Spatafora J."/>
            <person name="Crous P."/>
            <person name="Grigoriev I."/>
        </authorList>
    </citation>
    <scope>NUCLEOTIDE SEQUENCE</scope>
    <source>
        <strain evidence="2">CBS 123094</strain>
    </source>
</reference>
<evidence type="ECO:0000256" key="1">
    <source>
        <dbReference type="SAM" id="SignalP"/>
    </source>
</evidence>
<keyword evidence="3" id="KW-1185">Reference proteome</keyword>
<evidence type="ECO:0000313" key="3">
    <source>
        <dbReference type="Proteomes" id="UP000799779"/>
    </source>
</evidence>
<dbReference type="Proteomes" id="UP000799779">
    <property type="component" value="Unassembled WGS sequence"/>
</dbReference>
<dbReference type="OrthoDB" id="3798402at2759"/>
<dbReference type="AlphaFoldDB" id="A0A6A5W5S2"/>
<feature type="chain" id="PRO_5025376072" evidence="1">
    <location>
        <begin position="18"/>
        <end position="87"/>
    </location>
</feature>